<dbReference type="PANTHER" id="PTHR35617:SF3">
    <property type="entry name" value="CORE-BINDING (CB) DOMAIN-CONTAINING PROTEIN"/>
    <property type="match status" value="1"/>
</dbReference>
<accession>A0ABD0RDD3</accession>
<organism evidence="2 3">
    <name type="scientific">Cirrhinus mrigala</name>
    <name type="common">Mrigala</name>
    <dbReference type="NCBI Taxonomy" id="683832"/>
    <lineage>
        <taxon>Eukaryota</taxon>
        <taxon>Metazoa</taxon>
        <taxon>Chordata</taxon>
        <taxon>Craniata</taxon>
        <taxon>Vertebrata</taxon>
        <taxon>Euteleostomi</taxon>
        <taxon>Actinopterygii</taxon>
        <taxon>Neopterygii</taxon>
        <taxon>Teleostei</taxon>
        <taxon>Ostariophysi</taxon>
        <taxon>Cypriniformes</taxon>
        <taxon>Cyprinidae</taxon>
        <taxon>Labeoninae</taxon>
        <taxon>Labeonini</taxon>
        <taxon>Cirrhinus</taxon>
    </lineage>
</organism>
<feature type="region of interest" description="Disordered" evidence="1">
    <location>
        <begin position="1"/>
        <end position="20"/>
    </location>
</feature>
<feature type="compositionally biased region" description="Basic and acidic residues" evidence="1">
    <location>
        <begin position="44"/>
        <end position="57"/>
    </location>
</feature>
<dbReference type="Proteomes" id="UP001529510">
    <property type="component" value="Unassembled WGS sequence"/>
</dbReference>
<dbReference type="EMBL" id="JAMKFB020000004">
    <property type="protein sequence ID" value="KAL0195560.1"/>
    <property type="molecule type" value="Genomic_DNA"/>
</dbReference>
<proteinExistence type="predicted"/>
<evidence type="ECO:0000313" key="2">
    <source>
        <dbReference type="EMBL" id="KAL0195560.1"/>
    </source>
</evidence>
<feature type="non-terminal residue" evidence="2">
    <location>
        <position position="1"/>
    </location>
</feature>
<keyword evidence="3" id="KW-1185">Reference proteome</keyword>
<protein>
    <submittedName>
        <fullName evidence="2">Uncharacterized protein</fullName>
    </submittedName>
</protein>
<name>A0ABD0RDD3_CIRMR</name>
<reference evidence="2 3" key="1">
    <citation type="submission" date="2024-05" db="EMBL/GenBank/DDBJ databases">
        <title>Genome sequencing and assembly of Indian major carp, Cirrhinus mrigala (Hamilton, 1822).</title>
        <authorList>
            <person name="Mohindra V."/>
            <person name="Chowdhury L.M."/>
            <person name="Lal K."/>
            <person name="Jena J.K."/>
        </authorList>
    </citation>
    <scope>NUCLEOTIDE SEQUENCE [LARGE SCALE GENOMIC DNA]</scope>
    <source>
        <strain evidence="2">CM1030</strain>
        <tissue evidence="2">Blood</tissue>
    </source>
</reference>
<feature type="non-terminal residue" evidence="2">
    <location>
        <position position="194"/>
    </location>
</feature>
<comment type="caution">
    <text evidence="2">The sequence shown here is derived from an EMBL/GenBank/DDBJ whole genome shotgun (WGS) entry which is preliminary data.</text>
</comment>
<sequence>PSHTDTAQDQGERGAGPACGALLVHLDLVPETNPPRDSPSLADSSKEGTTDSEREHPVAPASKPLETACLPPGRTQSFQVTCPKGYAYTLKWNLCPIRQGLEFLRGARRLNLPQPHSAPSWNLSLVLRALQQGPFEPLQSVKLKFLSMKTLLLLALASIKRVEDLHAFSVESYQEFGPADSQVILRPWPGYMPK</sequence>
<dbReference type="PANTHER" id="PTHR35617">
    <property type="entry name" value="PHAGE_INTEGRASE DOMAIN-CONTAINING PROTEIN"/>
    <property type="match status" value="1"/>
</dbReference>
<feature type="region of interest" description="Disordered" evidence="1">
    <location>
        <begin position="28"/>
        <end position="70"/>
    </location>
</feature>
<dbReference type="AlphaFoldDB" id="A0ABD0RDD3"/>
<evidence type="ECO:0000256" key="1">
    <source>
        <dbReference type="SAM" id="MobiDB-lite"/>
    </source>
</evidence>
<evidence type="ECO:0000313" key="3">
    <source>
        <dbReference type="Proteomes" id="UP001529510"/>
    </source>
</evidence>
<gene>
    <name evidence="2" type="ORF">M9458_009132</name>
</gene>